<dbReference type="InterPro" id="IPR013632">
    <property type="entry name" value="Rad51_C"/>
</dbReference>
<proteinExistence type="predicted"/>
<feature type="region of interest" description="Disordered" evidence="3">
    <location>
        <begin position="583"/>
        <end position="622"/>
    </location>
</feature>
<dbReference type="PROSITE" id="PS50162">
    <property type="entry name" value="RECA_2"/>
    <property type="match status" value="1"/>
</dbReference>
<sequence>MQTDWVDAFTSLHPAYHILSRALFSSLGAHDWVKLPCKFAGESRSLNDCESISEDLKQTPYLSAAEEEQNVNKLQDNLIESESDQKSSKKGSRWAAARGPAFSPRRARDDRGSPVSTSSTSTLMDLLSVLPDFPTKPYAHILPPLERSHISTVDLITLDILEVAKRARVPPADVRRLSAQIIRALHHDVGFKENRDPNADEPSSSLSVDVPVFPGPTTKLDLSQWSAISTLDPTLDALLDGGIPTGYVTEVTGESGSGKTQFLLTLLLAAQLPAPRGLGKCAIYISTEAPLSTPRLSQLIEFHPCLSTLSQAHKPSLENILSINAMDLEAQDHILNYQLPVAIKRYNVGLVIIDSITANYRAEHSSHNLSGLSTRSGELARLGQLLRNLAVDENVAVVVANQVSDRIEAAGRHPTLSRFNGGAISPIPSTQQQVLSSHHESEAATPLPRSRPLESRNVELTPHNPVLQPSPSSLPSSPFTTEDDPQQQQQFDGSYLIGNPVRNEILSLLHQQRFFTGWGDTLQPTISSLYPAFQQTAQKTPALGLVWSTQIACRIALKKESRFVDWEAILEDTFVSSEKQLLPTAREQANEPSESRIPTESEEHTRAHSPAVSAPPDETDAVDEKTNLSVPNIVRDDHATTGQSLPMSTQAVTRGVRRTMKLVFAPWTAGPVTEQGEIQHEAEFEIWKGGLRGCTEDFDTI</sequence>
<dbReference type="GO" id="GO:0003697">
    <property type="term" value="F:single-stranded DNA binding"/>
    <property type="evidence" value="ECO:0007669"/>
    <property type="project" value="TreeGrafter"/>
</dbReference>
<feature type="compositionally biased region" description="Low complexity" evidence="3">
    <location>
        <begin position="469"/>
        <end position="478"/>
    </location>
</feature>
<dbReference type="GO" id="GO:0005524">
    <property type="term" value="F:ATP binding"/>
    <property type="evidence" value="ECO:0007669"/>
    <property type="project" value="UniProtKB-KW"/>
</dbReference>
<dbReference type="GO" id="GO:0061982">
    <property type="term" value="P:meiosis I cell cycle process"/>
    <property type="evidence" value="ECO:0007669"/>
    <property type="project" value="UniProtKB-ARBA"/>
</dbReference>
<dbReference type="OMA" id="CKFAGES"/>
<feature type="domain" description="RecA family profile 1" evidence="4">
    <location>
        <begin position="224"/>
        <end position="403"/>
    </location>
</feature>
<reference evidence="6" key="1">
    <citation type="journal article" date="2016" name="Genome Announc.">
        <title>Draft genome sequence of Aspergillus niger strain An76.</title>
        <authorList>
            <person name="Gong W."/>
            <person name="Cheng Z."/>
            <person name="Zhang H."/>
            <person name="Liu L."/>
            <person name="Gao P."/>
            <person name="Wang L."/>
        </authorList>
    </citation>
    <scope>NUCLEOTIDE SEQUENCE [LARGE SCALE GENOMIC DNA]</scope>
    <source>
        <strain evidence="6">An76</strain>
    </source>
</reference>
<evidence type="ECO:0000313" key="6">
    <source>
        <dbReference type="Proteomes" id="UP000068243"/>
    </source>
</evidence>
<dbReference type="Gene3D" id="3.40.50.300">
    <property type="entry name" value="P-loop containing nucleotide triphosphate hydrolases"/>
    <property type="match status" value="1"/>
</dbReference>
<dbReference type="PANTHER" id="PTHR22942">
    <property type="entry name" value="RECA/RAD51/RADA DNA STRAND-PAIRING FAMILY MEMBER"/>
    <property type="match status" value="1"/>
</dbReference>
<evidence type="ECO:0000313" key="5">
    <source>
        <dbReference type="EMBL" id="GAQ41760.1"/>
    </source>
</evidence>
<dbReference type="GO" id="GO:0140664">
    <property type="term" value="F:ATP-dependent DNA damage sensor activity"/>
    <property type="evidence" value="ECO:0007669"/>
    <property type="project" value="InterPro"/>
</dbReference>
<feature type="region of interest" description="Disordered" evidence="3">
    <location>
        <begin position="77"/>
        <end position="119"/>
    </location>
</feature>
<feature type="compositionally biased region" description="Polar residues" evidence="3">
    <location>
        <begin position="427"/>
        <end position="436"/>
    </location>
</feature>
<dbReference type="Pfam" id="PF08423">
    <property type="entry name" value="Rad51"/>
    <property type="match status" value="1"/>
</dbReference>
<dbReference type="GO" id="GO:0006312">
    <property type="term" value="P:mitotic recombination"/>
    <property type="evidence" value="ECO:0007669"/>
    <property type="project" value="TreeGrafter"/>
</dbReference>
<dbReference type="VEuPathDB" id="FungiDB:ATCC64974_102320"/>
<dbReference type="GO" id="GO:0000150">
    <property type="term" value="F:DNA strand exchange activity"/>
    <property type="evidence" value="ECO:0007669"/>
    <property type="project" value="TreeGrafter"/>
</dbReference>
<dbReference type="VEuPathDB" id="FungiDB:An08g05150"/>
<keyword evidence="1" id="KW-0547">Nucleotide-binding</keyword>
<dbReference type="OrthoDB" id="1861185at2759"/>
<evidence type="ECO:0000256" key="2">
    <source>
        <dbReference type="ARBA" id="ARBA00022840"/>
    </source>
</evidence>
<evidence type="ECO:0000256" key="1">
    <source>
        <dbReference type="ARBA" id="ARBA00022741"/>
    </source>
</evidence>
<organism evidence="5 6">
    <name type="scientific">Aspergillus niger</name>
    <dbReference type="NCBI Taxonomy" id="5061"/>
    <lineage>
        <taxon>Eukaryota</taxon>
        <taxon>Fungi</taxon>
        <taxon>Dikarya</taxon>
        <taxon>Ascomycota</taxon>
        <taxon>Pezizomycotina</taxon>
        <taxon>Eurotiomycetes</taxon>
        <taxon>Eurotiomycetidae</taxon>
        <taxon>Eurotiales</taxon>
        <taxon>Aspergillaceae</taxon>
        <taxon>Aspergillus</taxon>
        <taxon>Aspergillus subgen. Circumdati</taxon>
    </lineage>
</organism>
<dbReference type="SMART" id="SM00382">
    <property type="entry name" value="AAA"/>
    <property type="match status" value="1"/>
</dbReference>
<dbReference type="InterPro" id="IPR027417">
    <property type="entry name" value="P-loop_NTPase"/>
</dbReference>
<comment type="caution">
    <text evidence="5">The sequence shown here is derived from an EMBL/GenBank/DDBJ whole genome shotgun (WGS) entry which is preliminary data.</text>
</comment>
<dbReference type="InterPro" id="IPR020588">
    <property type="entry name" value="RecA_ATP-bd"/>
</dbReference>
<dbReference type="GO" id="GO:0042148">
    <property type="term" value="P:DNA strand invasion"/>
    <property type="evidence" value="ECO:0007669"/>
    <property type="project" value="TreeGrafter"/>
</dbReference>
<dbReference type="PANTHER" id="PTHR22942:SF66">
    <property type="entry name" value="RE19845P"/>
    <property type="match status" value="1"/>
</dbReference>
<dbReference type="SUPFAM" id="SSF52540">
    <property type="entry name" value="P-loop containing nucleoside triphosphate hydrolases"/>
    <property type="match status" value="1"/>
</dbReference>
<dbReference type="EMBL" id="BCMY01000006">
    <property type="protein sequence ID" value="GAQ41760.1"/>
    <property type="molecule type" value="Genomic_DNA"/>
</dbReference>
<feature type="compositionally biased region" description="Basic and acidic residues" evidence="3">
    <location>
        <begin position="593"/>
        <end position="606"/>
    </location>
</feature>
<accession>A0A100II95</accession>
<protein>
    <submittedName>
        <fullName evidence="5">DNA repair protein</fullName>
    </submittedName>
</protein>
<keyword evidence="2" id="KW-0067">ATP-binding</keyword>
<dbReference type="AlphaFoldDB" id="A0A100II95"/>
<gene>
    <name evidence="5" type="ORF">ABL_04421</name>
</gene>
<evidence type="ECO:0000259" key="4">
    <source>
        <dbReference type="PROSITE" id="PS50162"/>
    </source>
</evidence>
<name>A0A100II95_ASPNG</name>
<dbReference type="InterPro" id="IPR003593">
    <property type="entry name" value="AAA+_ATPase"/>
</dbReference>
<evidence type="ECO:0000256" key="3">
    <source>
        <dbReference type="SAM" id="MobiDB-lite"/>
    </source>
</evidence>
<feature type="region of interest" description="Disordered" evidence="3">
    <location>
        <begin position="414"/>
        <end position="488"/>
    </location>
</feature>
<dbReference type="Proteomes" id="UP000068243">
    <property type="component" value="Unassembled WGS sequence"/>
</dbReference>
<dbReference type="GO" id="GO:0003690">
    <property type="term" value="F:double-stranded DNA binding"/>
    <property type="evidence" value="ECO:0007669"/>
    <property type="project" value="TreeGrafter"/>
</dbReference>
<dbReference type="GO" id="GO:0000730">
    <property type="term" value="P:DNA recombinase assembly"/>
    <property type="evidence" value="ECO:0007669"/>
    <property type="project" value="TreeGrafter"/>
</dbReference>